<dbReference type="GO" id="GO:0051231">
    <property type="term" value="P:spindle elongation"/>
    <property type="evidence" value="ECO:0007669"/>
    <property type="project" value="TreeGrafter"/>
</dbReference>
<feature type="compositionally biased region" description="Low complexity" evidence="8">
    <location>
        <begin position="2350"/>
        <end position="2359"/>
    </location>
</feature>
<feature type="region of interest" description="Disordered" evidence="8">
    <location>
        <begin position="780"/>
        <end position="799"/>
    </location>
</feature>
<feature type="coiled-coil region" evidence="7">
    <location>
        <begin position="1801"/>
        <end position="1849"/>
    </location>
</feature>
<evidence type="ECO:0000256" key="3">
    <source>
        <dbReference type="ARBA" id="ARBA00022741"/>
    </source>
</evidence>
<feature type="coiled-coil region" evidence="7">
    <location>
        <begin position="2405"/>
        <end position="2527"/>
    </location>
</feature>
<feature type="coiled-coil region" evidence="7">
    <location>
        <begin position="1556"/>
        <end position="1705"/>
    </location>
</feature>
<name>A0A8H4ACN7_GIGMA</name>
<evidence type="ECO:0000256" key="5">
    <source>
        <dbReference type="ARBA" id="ARBA00023054"/>
    </source>
</evidence>
<dbReference type="InterPro" id="IPR036961">
    <property type="entry name" value="Kinesin_motor_dom_sf"/>
</dbReference>
<dbReference type="Proteomes" id="UP000439903">
    <property type="component" value="Unassembled WGS sequence"/>
</dbReference>
<proteinExistence type="inferred from homology"/>
<feature type="coiled-coil region" evidence="7">
    <location>
        <begin position="640"/>
        <end position="755"/>
    </location>
</feature>
<dbReference type="InterPro" id="IPR019821">
    <property type="entry name" value="Kinesin_motor_CS"/>
</dbReference>
<dbReference type="OrthoDB" id="2410839at2759"/>
<keyword evidence="2" id="KW-0963">Cytoplasm</keyword>
<keyword evidence="5 7" id="KW-0175">Coiled coil</keyword>
<dbReference type="EMBL" id="WTPW01000788">
    <property type="protein sequence ID" value="KAF0479664.1"/>
    <property type="molecule type" value="Genomic_DNA"/>
</dbReference>
<comment type="caution">
    <text evidence="10">The sequence shown here is derived from an EMBL/GenBank/DDBJ whole genome shotgun (WGS) entry which is preliminary data.</text>
</comment>
<evidence type="ECO:0000256" key="6">
    <source>
        <dbReference type="PROSITE-ProRule" id="PRU00283"/>
    </source>
</evidence>
<keyword evidence="11" id="KW-1185">Reference proteome</keyword>
<keyword evidence="3 6" id="KW-0547">Nucleotide-binding</keyword>
<feature type="coiled-coil region" evidence="7">
    <location>
        <begin position="826"/>
        <end position="853"/>
    </location>
</feature>
<dbReference type="GO" id="GO:0005875">
    <property type="term" value="C:microtubule associated complex"/>
    <property type="evidence" value="ECO:0007669"/>
    <property type="project" value="TreeGrafter"/>
</dbReference>
<evidence type="ECO:0000313" key="10">
    <source>
        <dbReference type="EMBL" id="KAF0479664.1"/>
    </source>
</evidence>
<dbReference type="PROSITE" id="PS00411">
    <property type="entry name" value="KINESIN_MOTOR_1"/>
    <property type="match status" value="1"/>
</dbReference>
<sequence>MSNTSVNENTTIKVALRIRPLTSEDLINIPTRFQKNVLSTAAYAPNQVTIQHEKKHNFTFDYVFGQGCNQKEVYERAVKKMLDKFLDGFNVTILAYGQTSSGKTHTMGTSNDITSSAESVGIIPRAMATLFSAVNSTQYKSRKLSMRVSFVELYNEDLIDLLADSNNDNEDKPQLLIREDSNGSISLSGLQEIKVNTVGEVMGHLSRGSLNRQVGATDMNAKSSRSHAIFTVILSQQKFIPTSDLCASPLPMTPSTNSTTTTFSDTKSGSLSRANSRLSRRFEDGTWVSVTSKFHFVDLAGSERIKRTSINEDRIKEGISINSGLLALGNVISALGDPTKAKNTTHIPYRDSKLTRLLQDSLGGNALTLMIACVSPAEYNVGETLNTLKYANRARNIKNTAIIIQEEAGWNDLEHLQNLVLKLRSEIKNLKSLSLPSESINTEDNGSETPNNQVPSSPTPLHIDTNVKTDKVSQNCKDIEALEEQLAELQRSYNELSQNFSKKSSELEMCQNLSDNNMNISSNFTSSSLTTIKEEDEITFSKSQLLDFQKTVKPVIVEYEKSISVLESQLAFARTALNHTEASMLDQEAKLLEAEKFKEESKSLIDDFKYKVSKLNERETTTENYIQDLEAKIKIHSGDYKKDQETISDLRRQLIELRENGDNNENLINELESRLEARESKIELMSSNAEKLEKALNQQQDAYSKLEKMYTEEKLRNEKDKKMLMTGIEERDHRISELEKKVEELVDEISQLKRLRMDVSYRDSLTSAYRDSLTSASSTSSYQDTLFSTPPDSNTPKSSVNYSSVLGLESKLYQLQKTHEKTVSEYSDIKSKYASCLEEIQELQVQLQRFKVKFNIIPGTPLNPTGIFDGPANIDTKSLSPPTHGTHRKAKSLSEEFKGLEKRDNSNASMVQRLQIELKQLQSLHEDKDQGLNAVKNEFARLEICHREALEIVEELREEIKRRDALAQMEVMSVLGSEYTYNEYSTATSEIDQYEIVHRLREEVEQLKEEQRRTLESISEYDENGKSETIELESTIKELKSEMQRLLEEQALRDSETSDNVTDNNDYQVREMQLTIKSLEEQLLEAKRQICIADAAARLEGNNNKIESDVENLELRQQVEKLQTEIEAKSHTIAALLFPSIEHQNTIRRLEDELEKVREAHQQAILEKSSQLASISEEIEGKEIDGTDSFAREQAYDKHVQTLEEKVKDLESQLNKAREAQHIPTPRASIHFDIDPTRMNISGLEEKLATLQYDLVLKSNTIENLNEEQEIVAALQEQLLILKSDIQNKYELIEILKRDLADKSMLQQKLREKEAEALIFKTKLMEVNKKEQESEDEIKKLREQINRLESGEDVNEILQDELDRLKKEIIEVREKESIALERFRVLKAKLGSDPEENHLQEELERLRIVEITQRERIAILENKLSEQGNNVDYDITQFQNNLLLAKESEAEQKNVIESLEAKLRKAEDKAQISAFRREINDLKIKETEHLKRIKELELQLNEHNTKDLKEVNKLNEELEKMRAIEREQRKHIETLETRLELVSDEDPNISSLRDQIAKLKASESDIRRTVQEYESKLITAQKEAKIFKTVKEEVKFLKELETEQKSTIEQLQAQLHKLRTSKEAAVNELQTMKGGFIIQKDLAISLESEVNSLREKLAVIKNNDTISSQDLEEMTDLISKTQKERDDAQKKVKALEIELETFKLAGVAGNENVGALRSELANTKLEMAAQNEILVDLDSQIQIMDKERNQNIQRIQVLTEALKERESNQKDAIENLEYTLMNISSELIVAKDSFNISKKTIATLEEKISTVRSQLHDARTLDERRSNIINELEKKLKNTLNLLTDKEENIINIDVLISELDTVIKKTQLELQTSKTSEEDATRRGNELEAKLAEVTSKLPDTNTDKNELQQDVKMFNVELEKIKASEIKHIEQVNLLKTKLKEVEAHRDEETYKLEKANKEIESLNDKCNQLQKELEDAQWDSVIQSYENVDDTMVEDLTSQLKLVHNEAKFHRDQVVDLEKKTKQLESDKAENLNRNATLEQQVEQLQEDLETLSEEFSQTAVKFEETNALSKQQKQRIIELETALAETKRASSTTDRNSTRSSTSTSPALAELASANENLRQINDGLNIKISKAEERVSELNTKINILEDELAKVRSGSINVNEESVEGLKLKIQELQSDKDALEQANEAAFEERDKLDHKIELLMQQLRSVGGNKAAQHISQLSEHIAKLEKDHAQLKQDSLDEIRDMAKEIEHLVEHNNHLEQEVREIGGSIPNIERASYPAPTIRRPSRDGPLHVKINRQDETITQQNILIKTLQEKIANLESRSYELNSNVGPELDAVGGVRLSTTSSSSNSSDANNKKGQRHPSLTKPPPVPPPNQPLPPIPQNSTPRIRSRSDSIASSDLSLEIQRLHKKISEIEGENLQSRQLVQTLEASVNDHETNLRVAKQQLTILQREKIEYLDQIKDLRKHLNEASDQIEQAKSTVQEEKKVMENVLEEERRAKERAEKARVQLESQMEQLMSRRSKFMCF</sequence>
<dbReference type="GO" id="GO:0003777">
    <property type="term" value="F:microtubule motor activity"/>
    <property type="evidence" value="ECO:0007669"/>
    <property type="project" value="InterPro"/>
</dbReference>
<keyword evidence="6" id="KW-0505">Motor protein</keyword>
<feature type="compositionally biased region" description="Polar residues" evidence="8">
    <location>
        <begin position="782"/>
        <end position="799"/>
    </location>
</feature>
<feature type="region of interest" description="Disordered" evidence="8">
    <location>
        <begin position="2347"/>
        <end position="2404"/>
    </location>
</feature>
<feature type="compositionally biased region" description="Polar residues" evidence="8">
    <location>
        <begin position="437"/>
        <end position="456"/>
    </location>
</feature>
<dbReference type="InterPro" id="IPR027640">
    <property type="entry name" value="Kinesin-like_fam"/>
</dbReference>
<dbReference type="InterPro" id="IPR001752">
    <property type="entry name" value="Kinesin_motor_dom"/>
</dbReference>
<dbReference type="GO" id="GO:0005524">
    <property type="term" value="F:ATP binding"/>
    <property type="evidence" value="ECO:0007669"/>
    <property type="project" value="UniProtKB-UniRule"/>
</dbReference>
<feature type="region of interest" description="Disordered" evidence="8">
    <location>
        <begin position="2089"/>
        <end position="2111"/>
    </location>
</feature>
<dbReference type="SUPFAM" id="SSF52540">
    <property type="entry name" value="P-loop containing nucleoside triphosphate hydrolases"/>
    <property type="match status" value="1"/>
</dbReference>
<evidence type="ECO:0000313" key="11">
    <source>
        <dbReference type="Proteomes" id="UP000439903"/>
    </source>
</evidence>
<dbReference type="InterPro" id="IPR027417">
    <property type="entry name" value="P-loop_NTPase"/>
</dbReference>
<feature type="coiled-coil region" evidence="7">
    <location>
        <begin position="472"/>
        <end position="506"/>
    </location>
</feature>
<evidence type="ECO:0000256" key="7">
    <source>
        <dbReference type="SAM" id="Coils"/>
    </source>
</evidence>
<evidence type="ECO:0000256" key="2">
    <source>
        <dbReference type="ARBA" id="ARBA00022490"/>
    </source>
</evidence>
<dbReference type="PRINTS" id="PR00380">
    <property type="entry name" value="KINESINHEAVY"/>
</dbReference>
<comment type="similarity">
    <text evidence="6">Belongs to the TRAFAC class myosin-kinesin ATPase superfamily. Kinesin family.</text>
</comment>
<feature type="domain" description="Kinesin motor" evidence="9">
    <location>
        <begin position="11"/>
        <end position="397"/>
    </location>
</feature>
<dbReference type="GO" id="GO:0005737">
    <property type="term" value="C:cytoplasm"/>
    <property type="evidence" value="ECO:0007669"/>
    <property type="project" value="UniProtKB-SubCell"/>
</dbReference>
<dbReference type="PANTHER" id="PTHR47969:SF15">
    <property type="entry name" value="CHROMOSOME-ASSOCIATED KINESIN KIF4A-RELATED"/>
    <property type="match status" value="1"/>
</dbReference>
<reference evidence="10 11" key="1">
    <citation type="journal article" date="2019" name="Environ. Microbiol.">
        <title>At the nexus of three kingdoms: the genome of the mycorrhizal fungus Gigaspora margarita provides insights into plant, endobacterial and fungal interactions.</title>
        <authorList>
            <person name="Venice F."/>
            <person name="Ghignone S."/>
            <person name="Salvioli di Fossalunga A."/>
            <person name="Amselem J."/>
            <person name="Novero M."/>
            <person name="Xianan X."/>
            <person name="Sedzielewska Toro K."/>
            <person name="Morin E."/>
            <person name="Lipzen A."/>
            <person name="Grigoriev I.V."/>
            <person name="Henrissat B."/>
            <person name="Martin F.M."/>
            <person name="Bonfante P."/>
        </authorList>
    </citation>
    <scope>NUCLEOTIDE SEQUENCE [LARGE SCALE GENOMIC DNA]</scope>
    <source>
        <strain evidence="10 11">BEG34</strain>
    </source>
</reference>
<dbReference type="PROSITE" id="PS50067">
    <property type="entry name" value="KINESIN_MOTOR_2"/>
    <property type="match status" value="1"/>
</dbReference>
<evidence type="ECO:0000256" key="1">
    <source>
        <dbReference type="ARBA" id="ARBA00004496"/>
    </source>
</evidence>
<feature type="compositionally biased region" description="Low complexity" evidence="8">
    <location>
        <begin position="2094"/>
        <end position="2111"/>
    </location>
</feature>
<keyword evidence="4 6" id="KW-0067">ATP-binding</keyword>
<feature type="coiled-coil region" evidence="7">
    <location>
        <begin position="997"/>
        <end position="1167"/>
    </location>
</feature>
<dbReference type="Pfam" id="PF00225">
    <property type="entry name" value="Kinesin"/>
    <property type="match status" value="1"/>
</dbReference>
<dbReference type="PANTHER" id="PTHR47969">
    <property type="entry name" value="CHROMOSOME-ASSOCIATED KINESIN KIF4A-RELATED"/>
    <property type="match status" value="1"/>
</dbReference>
<feature type="coiled-coil region" evidence="7">
    <location>
        <begin position="1449"/>
        <end position="1531"/>
    </location>
</feature>
<dbReference type="GO" id="GO:0007052">
    <property type="term" value="P:mitotic spindle organization"/>
    <property type="evidence" value="ECO:0007669"/>
    <property type="project" value="TreeGrafter"/>
</dbReference>
<feature type="coiled-coil region" evidence="7">
    <location>
        <begin position="1258"/>
        <end position="1382"/>
    </location>
</feature>
<feature type="compositionally biased region" description="Pro residues" evidence="8">
    <location>
        <begin position="2373"/>
        <end position="2389"/>
    </location>
</feature>
<dbReference type="GO" id="GO:0007018">
    <property type="term" value="P:microtubule-based movement"/>
    <property type="evidence" value="ECO:0007669"/>
    <property type="project" value="InterPro"/>
</dbReference>
<feature type="coiled-coil region" evidence="7">
    <location>
        <begin position="2309"/>
        <end position="2336"/>
    </location>
</feature>
<dbReference type="Gene3D" id="3.40.850.10">
    <property type="entry name" value="Kinesin motor domain"/>
    <property type="match status" value="1"/>
</dbReference>
<dbReference type="SMART" id="SM00129">
    <property type="entry name" value="KISc"/>
    <property type="match status" value="1"/>
</dbReference>
<feature type="coiled-coil region" evidence="7">
    <location>
        <begin position="1193"/>
        <end position="1220"/>
    </location>
</feature>
<gene>
    <name evidence="10" type="ORF">F8M41_023816</name>
</gene>
<feature type="binding site" evidence="6">
    <location>
        <begin position="97"/>
        <end position="104"/>
    </location>
    <ligand>
        <name>ATP</name>
        <dbReference type="ChEBI" id="CHEBI:30616"/>
    </ligand>
</feature>
<organism evidence="10 11">
    <name type="scientific">Gigaspora margarita</name>
    <dbReference type="NCBI Taxonomy" id="4874"/>
    <lineage>
        <taxon>Eukaryota</taxon>
        <taxon>Fungi</taxon>
        <taxon>Fungi incertae sedis</taxon>
        <taxon>Mucoromycota</taxon>
        <taxon>Glomeromycotina</taxon>
        <taxon>Glomeromycetes</taxon>
        <taxon>Diversisporales</taxon>
        <taxon>Gigasporaceae</taxon>
        <taxon>Gigaspora</taxon>
    </lineage>
</organism>
<feature type="region of interest" description="Disordered" evidence="8">
    <location>
        <begin position="437"/>
        <end position="464"/>
    </location>
</feature>
<evidence type="ECO:0000256" key="8">
    <source>
        <dbReference type="SAM" id="MobiDB-lite"/>
    </source>
</evidence>
<accession>A0A8H4ACN7</accession>
<dbReference type="SUPFAM" id="SSF57997">
    <property type="entry name" value="Tropomyosin"/>
    <property type="match status" value="2"/>
</dbReference>
<evidence type="ECO:0000259" key="9">
    <source>
        <dbReference type="PROSITE" id="PS50067"/>
    </source>
</evidence>
<feature type="region of interest" description="Disordered" evidence="8">
    <location>
        <begin position="253"/>
        <end position="275"/>
    </location>
</feature>
<dbReference type="GO" id="GO:0008017">
    <property type="term" value="F:microtubule binding"/>
    <property type="evidence" value="ECO:0007669"/>
    <property type="project" value="InterPro"/>
</dbReference>
<comment type="subcellular location">
    <subcellularLocation>
        <location evidence="1">Cytoplasm</location>
    </subcellularLocation>
</comment>
<protein>
    <submittedName>
        <fullName evidence="10">Kinesin-domain-containing protein</fullName>
    </submittedName>
</protein>
<evidence type="ECO:0000256" key="4">
    <source>
        <dbReference type="ARBA" id="ARBA00022840"/>
    </source>
</evidence>